<dbReference type="Proteomes" id="UP000598271">
    <property type="component" value="Unassembled WGS sequence"/>
</dbReference>
<comment type="caution">
    <text evidence="1">The sequence shown here is derived from an EMBL/GenBank/DDBJ whole genome shotgun (WGS) entry which is preliminary data.</text>
</comment>
<keyword evidence="2" id="KW-1185">Reference proteome</keyword>
<dbReference type="EMBL" id="BMXF01000001">
    <property type="protein sequence ID" value="GHB65444.1"/>
    <property type="molecule type" value="Genomic_DNA"/>
</dbReference>
<organism evidence="1 2">
    <name type="scientific">Persicitalea jodogahamensis</name>
    <dbReference type="NCBI Taxonomy" id="402147"/>
    <lineage>
        <taxon>Bacteria</taxon>
        <taxon>Pseudomonadati</taxon>
        <taxon>Bacteroidota</taxon>
        <taxon>Cytophagia</taxon>
        <taxon>Cytophagales</taxon>
        <taxon>Spirosomataceae</taxon>
        <taxon>Persicitalea</taxon>
    </lineage>
</organism>
<dbReference type="AlphaFoldDB" id="A0A8J3D8I0"/>
<evidence type="ECO:0000313" key="1">
    <source>
        <dbReference type="EMBL" id="GHB65444.1"/>
    </source>
</evidence>
<proteinExistence type="predicted"/>
<protein>
    <submittedName>
        <fullName evidence="1">Uncharacterized protein</fullName>
    </submittedName>
</protein>
<evidence type="ECO:0000313" key="2">
    <source>
        <dbReference type="Proteomes" id="UP000598271"/>
    </source>
</evidence>
<reference evidence="1 2" key="1">
    <citation type="journal article" date="2014" name="Int. J. Syst. Evol. Microbiol.">
        <title>Complete genome sequence of Corynebacterium casei LMG S-19264T (=DSM 44701T), isolated from a smear-ripened cheese.</title>
        <authorList>
            <consortium name="US DOE Joint Genome Institute (JGI-PGF)"/>
            <person name="Walter F."/>
            <person name="Albersmeier A."/>
            <person name="Kalinowski J."/>
            <person name="Ruckert C."/>
        </authorList>
    </citation>
    <scope>NUCLEOTIDE SEQUENCE [LARGE SCALE GENOMIC DNA]</scope>
    <source>
        <strain evidence="1 2">KCTC 12866</strain>
    </source>
</reference>
<gene>
    <name evidence="1" type="ORF">GCM10007390_19430</name>
</gene>
<name>A0A8J3D8I0_9BACT</name>
<sequence length="52" mass="6157">MDELGATAPKLKAKAEKINYLLFMWLRTGRAVLEFYRNQKLTTEEVSFKYQD</sequence>
<accession>A0A8J3D8I0</accession>